<dbReference type="OrthoDB" id="5455789at2"/>
<proteinExistence type="predicted"/>
<gene>
    <name evidence="1" type="ORF">C3Y92_15180</name>
</gene>
<keyword evidence="2" id="KW-1185">Reference proteome</keyword>
<evidence type="ECO:0008006" key="3">
    <source>
        <dbReference type="Google" id="ProtNLM"/>
    </source>
</evidence>
<sequence length="173" mass="18245">MKRLFFVPRGRSTSERLARGLLLAGVFALAVAAYQKNFEQVIARTEARGVVADPAGMLTREDRLWLLEVAEHLRGRFGLELAVRLGTDPVPTTAPNNPKKIVVYAAPDCAGSRVALPPLAAAGLPAGLPADLAREHLDAACRAGKAREGLLATVGLLVSALDEAADKAKGDDT</sequence>
<dbReference type="AlphaFoldDB" id="A0A4P6HSV7"/>
<organism evidence="1 2">
    <name type="scientific">Solidesulfovibrio carbinolicus</name>
    <dbReference type="NCBI Taxonomy" id="296842"/>
    <lineage>
        <taxon>Bacteria</taxon>
        <taxon>Pseudomonadati</taxon>
        <taxon>Thermodesulfobacteriota</taxon>
        <taxon>Desulfovibrionia</taxon>
        <taxon>Desulfovibrionales</taxon>
        <taxon>Desulfovibrionaceae</taxon>
        <taxon>Solidesulfovibrio</taxon>
    </lineage>
</organism>
<name>A0A4P6HSV7_9BACT</name>
<dbReference type="Proteomes" id="UP000293296">
    <property type="component" value="Chromosome"/>
</dbReference>
<dbReference type="EMBL" id="CP026538">
    <property type="protein sequence ID" value="QAZ68498.1"/>
    <property type="molecule type" value="Genomic_DNA"/>
</dbReference>
<dbReference type="KEGG" id="dcb:C3Y92_15180"/>
<evidence type="ECO:0000313" key="1">
    <source>
        <dbReference type="EMBL" id="QAZ68498.1"/>
    </source>
</evidence>
<evidence type="ECO:0000313" key="2">
    <source>
        <dbReference type="Proteomes" id="UP000293296"/>
    </source>
</evidence>
<protein>
    <recommendedName>
        <fullName evidence="3">TPM domain-containing protein</fullName>
    </recommendedName>
</protein>
<reference evidence="1 2" key="1">
    <citation type="submission" date="2018-02" db="EMBL/GenBank/DDBJ databases">
        <title>Genome sequence of Desulfovibrio carbinolicus DSM 3852.</title>
        <authorList>
            <person name="Wilbanks E."/>
            <person name="Skennerton C.T."/>
            <person name="Orphan V.J."/>
        </authorList>
    </citation>
    <scope>NUCLEOTIDE SEQUENCE [LARGE SCALE GENOMIC DNA]</scope>
    <source>
        <strain evidence="1 2">DSM 3852</strain>
    </source>
</reference>
<dbReference type="RefSeq" id="WP_129353992.1">
    <property type="nucleotide sequence ID" value="NZ_CP026538.1"/>
</dbReference>
<accession>A0A4P6HSV7</accession>